<dbReference type="GO" id="GO:0000724">
    <property type="term" value="P:double-strand break repair via homologous recombination"/>
    <property type="evidence" value="ECO:0007669"/>
    <property type="project" value="InterPro"/>
</dbReference>
<reference evidence="2" key="1">
    <citation type="journal article" date="2020" name="Stud. Mycol.">
        <title>101 Dothideomycetes genomes: a test case for predicting lifestyles and emergence of pathogens.</title>
        <authorList>
            <person name="Haridas S."/>
            <person name="Albert R."/>
            <person name="Binder M."/>
            <person name="Bloem J."/>
            <person name="Labutti K."/>
            <person name="Salamov A."/>
            <person name="Andreopoulos B."/>
            <person name="Baker S."/>
            <person name="Barry K."/>
            <person name="Bills G."/>
            <person name="Bluhm B."/>
            <person name="Cannon C."/>
            <person name="Castanera R."/>
            <person name="Culley D."/>
            <person name="Daum C."/>
            <person name="Ezra D."/>
            <person name="Gonzalez J."/>
            <person name="Henrissat B."/>
            <person name="Kuo A."/>
            <person name="Liang C."/>
            <person name="Lipzen A."/>
            <person name="Lutzoni F."/>
            <person name="Magnuson J."/>
            <person name="Mondo S."/>
            <person name="Nolan M."/>
            <person name="Ohm R."/>
            <person name="Pangilinan J."/>
            <person name="Park H.-J."/>
            <person name="Ramirez L."/>
            <person name="Alfaro M."/>
            <person name="Sun H."/>
            <person name="Tritt A."/>
            <person name="Yoshinaga Y."/>
            <person name="Zwiers L.-H."/>
            <person name="Turgeon B."/>
            <person name="Goodwin S."/>
            <person name="Spatafora J."/>
            <person name="Crous P."/>
            <person name="Grigoriev I."/>
        </authorList>
    </citation>
    <scope>NUCLEOTIDE SEQUENCE</scope>
    <source>
        <strain evidence="2">CBS 675.92</strain>
    </source>
</reference>
<dbReference type="OrthoDB" id="420422at2759"/>
<evidence type="ECO:0000256" key="1">
    <source>
        <dbReference type="SAM" id="MobiDB-lite"/>
    </source>
</evidence>
<dbReference type="Proteomes" id="UP000800035">
    <property type="component" value="Unassembled WGS sequence"/>
</dbReference>
<keyword evidence="3" id="KW-1185">Reference proteome</keyword>
<dbReference type="GO" id="GO:0005815">
    <property type="term" value="C:microtubule organizing center"/>
    <property type="evidence" value="ECO:0007669"/>
    <property type="project" value="TreeGrafter"/>
</dbReference>
<dbReference type="GO" id="GO:0000400">
    <property type="term" value="F:four-way junction DNA binding"/>
    <property type="evidence" value="ECO:0007669"/>
    <property type="project" value="TreeGrafter"/>
</dbReference>
<gene>
    <name evidence="2" type="ORF">CC80DRAFT_282504</name>
</gene>
<dbReference type="InterPro" id="IPR027417">
    <property type="entry name" value="P-loop_NTPase"/>
</dbReference>
<evidence type="ECO:0008006" key="4">
    <source>
        <dbReference type="Google" id="ProtNLM"/>
    </source>
</evidence>
<organism evidence="2 3">
    <name type="scientific">Byssothecium circinans</name>
    <dbReference type="NCBI Taxonomy" id="147558"/>
    <lineage>
        <taxon>Eukaryota</taxon>
        <taxon>Fungi</taxon>
        <taxon>Dikarya</taxon>
        <taxon>Ascomycota</taxon>
        <taxon>Pezizomycotina</taxon>
        <taxon>Dothideomycetes</taxon>
        <taxon>Pleosporomycetidae</taxon>
        <taxon>Pleosporales</taxon>
        <taxon>Massarineae</taxon>
        <taxon>Massarinaceae</taxon>
        <taxon>Byssothecium</taxon>
    </lineage>
</organism>
<dbReference type="GO" id="GO:0033063">
    <property type="term" value="C:Rad51B-Rad51C-Rad51D-XRCC2 complex"/>
    <property type="evidence" value="ECO:0007669"/>
    <property type="project" value="InterPro"/>
</dbReference>
<dbReference type="Gene3D" id="3.40.50.300">
    <property type="entry name" value="P-loop containing nucleotide triphosphate hydrolases"/>
    <property type="match status" value="1"/>
</dbReference>
<feature type="non-terminal residue" evidence="2">
    <location>
        <position position="1"/>
    </location>
</feature>
<evidence type="ECO:0000313" key="3">
    <source>
        <dbReference type="Proteomes" id="UP000800035"/>
    </source>
</evidence>
<sequence length="319" mass="35161">DENTTNDQWILDPPPFPKKTEKKPSQILELISPHPTHHPSPAGKTSLLYLTTTLAILPPSLSNVHLNGKNAAIVIIDPLSHFSSERLAEVALTYLVSKLQESGRDVTSNALRREILECVKNALVHVHIFRPVSWESMLETLGRMPEYLFDGTRHLSTQRHVHALVLEDVDVFTSYIRATSASTTTTTTTTPTNPLTPASAQLTTHLTTLLALLSCPVILTSHSATPSSFRPALPTSWPRGTQVTRLAVRRVEVIKFAPGLSVEEAESERAQRWEVVRRARFEAWKVGSGGKGTGVGRGEEGFVFRVGRSVDVERGKESN</sequence>
<dbReference type="InterPro" id="IPR030547">
    <property type="entry name" value="XRCC2"/>
</dbReference>
<feature type="region of interest" description="Disordered" evidence="1">
    <location>
        <begin position="1"/>
        <end position="24"/>
    </location>
</feature>
<dbReference type="AlphaFoldDB" id="A0A6A5T9M4"/>
<dbReference type="EMBL" id="ML977044">
    <property type="protein sequence ID" value="KAF1948970.1"/>
    <property type="molecule type" value="Genomic_DNA"/>
</dbReference>
<proteinExistence type="predicted"/>
<dbReference type="PANTHER" id="PTHR46644:SF2">
    <property type="entry name" value="DNA REPAIR PROTEIN XRCC2"/>
    <property type="match status" value="1"/>
</dbReference>
<name>A0A6A5T9M4_9PLEO</name>
<protein>
    <recommendedName>
        <fullName evidence="4">DNA recombination and repair protein Rad51-like C-terminal domain-containing protein</fullName>
    </recommendedName>
</protein>
<evidence type="ECO:0000313" key="2">
    <source>
        <dbReference type="EMBL" id="KAF1948970.1"/>
    </source>
</evidence>
<accession>A0A6A5T9M4</accession>
<dbReference type="GO" id="GO:0042148">
    <property type="term" value="P:DNA strand invasion"/>
    <property type="evidence" value="ECO:0007669"/>
    <property type="project" value="TreeGrafter"/>
</dbReference>
<dbReference type="GO" id="GO:0005657">
    <property type="term" value="C:replication fork"/>
    <property type="evidence" value="ECO:0007669"/>
    <property type="project" value="InterPro"/>
</dbReference>
<dbReference type="PANTHER" id="PTHR46644">
    <property type="entry name" value="DNA REPAIR PROTEIN XRCC2"/>
    <property type="match status" value="1"/>
</dbReference>